<gene>
    <name evidence="4" type="ORF">E6K76_05115</name>
</gene>
<name>A0A538T737_UNCEI</name>
<reference evidence="4 5" key="1">
    <citation type="journal article" date="2019" name="Nat. Microbiol.">
        <title>Mediterranean grassland soil C-N compound turnover is dependent on rainfall and depth, and is mediated by genomically divergent microorganisms.</title>
        <authorList>
            <person name="Diamond S."/>
            <person name="Andeer P.F."/>
            <person name="Li Z."/>
            <person name="Crits-Christoph A."/>
            <person name="Burstein D."/>
            <person name="Anantharaman K."/>
            <person name="Lane K.R."/>
            <person name="Thomas B.C."/>
            <person name="Pan C."/>
            <person name="Northen T.R."/>
            <person name="Banfield J.F."/>
        </authorList>
    </citation>
    <scope>NUCLEOTIDE SEQUENCE [LARGE SCALE GENOMIC DNA]</scope>
    <source>
        <strain evidence="4">WS_6</strain>
    </source>
</reference>
<dbReference type="InterPro" id="IPR025164">
    <property type="entry name" value="Toastrack_DUF4097"/>
</dbReference>
<dbReference type="Gene3D" id="2.160.20.120">
    <property type="match status" value="1"/>
</dbReference>
<protein>
    <submittedName>
        <fullName evidence="4">DUF4097 domain-containing protein</fullName>
    </submittedName>
</protein>
<feature type="region of interest" description="Disordered" evidence="1">
    <location>
        <begin position="306"/>
        <end position="334"/>
    </location>
</feature>
<evidence type="ECO:0000313" key="5">
    <source>
        <dbReference type="Proteomes" id="UP000316852"/>
    </source>
</evidence>
<comment type="caution">
    <text evidence="4">The sequence shown here is derived from an EMBL/GenBank/DDBJ whole genome shotgun (WGS) entry which is preliminary data.</text>
</comment>
<feature type="domain" description="DUF4097" evidence="3">
    <location>
        <begin position="56"/>
        <end position="301"/>
    </location>
</feature>
<accession>A0A538T737</accession>
<organism evidence="4 5">
    <name type="scientific">Eiseniibacteriota bacterium</name>
    <dbReference type="NCBI Taxonomy" id="2212470"/>
    <lineage>
        <taxon>Bacteria</taxon>
        <taxon>Candidatus Eiseniibacteriota</taxon>
    </lineage>
</organism>
<keyword evidence="2" id="KW-0732">Signal</keyword>
<evidence type="ECO:0000256" key="2">
    <source>
        <dbReference type="SAM" id="SignalP"/>
    </source>
</evidence>
<proteinExistence type="predicted"/>
<dbReference type="AlphaFoldDB" id="A0A538T737"/>
<dbReference type="Pfam" id="PF13349">
    <property type="entry name" value="DUF4097"/>
    <property type="match status" value="1"/>
</dbReference>
<dbReference type="Proteomes" id="UP000316852">
    <property type="component" value="Unassembled WGS sequence"/>
</dbReference>
<sequence length="334" mass="36089">MMRAALAAVLLAAVSLIPRPAAFAAERWDSETGVSAKGVVVPQPDTTIVVRPGITLEIENFGGAITVKTWDREAIKIAADHSLRDQILIEKTGSALRLKVKSRRWVPGSVRYRITAPRWMKLELSGVNTDVDVEDSRGEVRVETVQGDVTLRGCSGFASLSSIQGLIRVQGIRGRIEASSVNQGVHLENIVGPIFAESVNGGIVIEGAQSDSVEASTVNGPVTFEGAISDAGFYRFATHNGCIDVAMPERSNATLSLSTFSGGIDSSFPVTLKKIKSRRFQTTLGSGRAKLELESFQGTIFLRRPNEARSRCTSEDEDKGEEHEKAESDEDDDE</sequence>
<evidence type="ECO:0000256" key="1">
    <source>
        <dbReference type="SAM" id="MobiDB-lite"/>
    </source>
</evidence>
<dbReference type="EMBL" id="VBOW01000022">
    <property type="protein sequence ID" value="TMQ59448.1"/>
    <property type="molecule type" value="Genomic_DNA"/>
</dbReference>
<feature type="signal peptide" evidence="2">
    <location>
        <begin position="1"/>
        <end position="24"/>
    </location>
</feature>
<feature type="chain" id="PRO_5022000332" evidence="2">
    <location>
        <begin position="25"/>
        <end position="334"/>
    </location>
</feature>
<evidence type="ECO:0000313" key="4">
    <source>
        <dbReference type="EMBL" id="TMQ59448.1"/>
    </source>
</evidence>
<evidence type="ECO:0000259" key="3">
    <source>
        <dbReference type="Pfam" id="PF13349"/>
    </source>
</evidence>
<feature type="compositionally biased region" description="Basic and acidic residues" evidence="1">
    <location>
        <begin position="306"/>
        <end position="326"/>
    </location>
</feature>